<dbReference type="SUPFAM" id="SSF52540">
    <property type="entry name" value="P-loop containing nucleoside triphosphate hydrolases"/>
    <property type="match status" value="1"/>
</dbReference>
<evidence type="ECO:0000259" key="1">
    <source>
        <dbReference type="Pfam" id="PF00308"/>
    </source>
</evidence>
<dbReference type="Gene3D" id="3.40.50.300">
    <property type="entry name" value="P-loop containing nucleotide triphosphate hydrolases"/>
    <property type="match status" value="1"/>
</dbReference>
<accession>A0A6C0FL98</accession>
<dbReference type="Pfam" id="PF00308">
    <property type="entry name" value="Bac_DnaA"/>
    <property type="match status" value="1"/>
</dbReference>
<name>A0A6C0FL98_9ZZZZ</name>
<proteinExistence type="predicted"/>
<dbReference type="EMBL" id="MN738839">
    <property type="protein sequence ID" value="QHT39225.1"/>
    <property type="molecule type" value="Genomic_DNA"/>
</dbReference>
<sequence length="346" mass="41411">MNTLLNKSNPLLIHGKSGSGKSCLSMNLSDNMVVTKIDSSMLKTIKSKGYLIDIVKKRNVTLMFSEKKERCLLIDDIHVFQKYDRSFFKMITDFIKEKKYYQTYVILTCNNSFLKNKELMKIKKYLTYHEIKYTYSQYYKICLKIAKDNKYKYTLDDLDKKIYFSGYNFNTFKSICEEDLNNSKDNYDPIEIITKSLIENKYEIKELFRICEGDEILLAYNMLENLEKSVKVDIKKYHKIYRSFIDSDIIEYNIVKNDKELSIKYMSILSIANINYRINMKCNNLIMNRYISKCMVLTNIKSIHDLEFIIYLFDKVKKYNDEKSKIYLSKDKKTIEKIDKIYKLFY</sequence>
<feature type="domain" description="Chromosomal replication initiator protein DnaA ATPAse" evidence="1">
    <location>
        <begin position="7"/>
        <end position="110"/>
    </location>
</feature>
<dbReference type="AlphaFoldDB" id="A0A6C0FL98"/>
<dbReference type="InterPro" id="IPR013317">
    <property type="entry name" value="DnaA_dom"/>
</dbReference>
<protein>
    <recommendedName>
        <fullName evidence="1">Chromosomal replication initiator protein DnaA ATPAse domain-containing protein</fullName>
    </recommendedName>
</protein>
<organism evidence="2">
    <name type="scientific">viral metagenome</name>
    <dbReference type="NCBI Taxonomy" id="1070528"/>
    <lineage>
        <taxon>unclassified sequences</taxon>
        <taxon>metagenomes</taxon>
        <taxon>organismal metagenomes</taxon>
    </lineage>
</organism>
<evidence type="ECO:0000313" key="2">
    <source>
        <dbReference type="EMBL" id="QHT39225.1"/>
    </source>
</evidence>
<reference evidence="2" key="1">
    <citation type="journal article" date="2020" name="Nature">
        <title>Giant virus diversity and host interactions through global metagenomics.</title>
        <authorList>
            <person name="Schulz F."/>
            <person name="Roux S."/>
            <person name="Paez-Espino D."/>
            <person name="Jungbluth S."/>
            <person name="Walsh D.A."/>
            <person name="Denef V.J."/>
            <person name="McMahon K.D."/>
            <person name="Konstantinidis K.T."/>
            <person name="Eloe-Fadrosh E.A."/>
            <person name="Kyrpides N.C."/>
            <person name="Woyke T."/>
        </authorList>
    </citation>
    <scope>NUCLEOTIDE SEQUENCE</scope>
    <source>
        <strain evidence="2">GVMAG-S-ERX556126-94</strain>
    </source>
</reference>
<dbReference type="InterPro" id="IPR027417">
    <property type="entry name" value="P-loop_NTPase"/>
</dbReference>